<dbReference type="AlphaFoldDB" id="A0A0S4UHG0"/>
<feature type="compositionally biased region" description="Basic and acidic residues" evidence="1">
    <location>
        <begin position="12"/>
        <end position="26"/>
    </location>
</feature>
<organism evidence="2">
    <name type="scientific">Ralstonia solanacearum</name>
    <name type="common">Pseudomonas solanacearum</name>
    <dbReference type="NCBI Taxonomy" id="305"/>
    <lineage>
        <taxon>Bacteria</taxon>
        <taxon>Pseudomonadati</taxon>
        <taxon>Pseudomonadota</taxon>
        <taxon>Betaproteobacteria</taxon>
        <taxon>Burkholderiales</taxon>
        <taxon>Burkholderiaceae</taxon>
        <taxon>Ralstonia</taxon>
        <taxon>Ralstonia solanacearum species complex</taxon>
    </lineage>
</organism>
<reference evidence="2" key="1">
    <citation type="submission" date="2015-10" db="EMBL/GenBank/DDBJ databases">
        <authorList>
            <person name="Gilbert D.G."/>
        </authorList>
    </citation>
    <scope>NUCLEOTIDE SEQUENCE</scope>
    <source>
        <strain evidence="2">Phyl III-seqv23</strain>
    </source>
</reference>
<proteinExistence type="predicted"/>
<evidence type="ECO:0000256" key="1">
    <source>
        <dbReference type="SAM" id="MobiDB-lite"/>
    </source>
</evidence>
<feature type="region of interest" description="Disordered" evidence="1">
    <location>
        <begin position="1"/>
        <end position="30"/>
    </location>
</feature>
<sequence length="84" mass="8845">MPTDGEASGWHDQPHPDNAGDGHDRQNTWLHSDTVAGAKASATVYRLMLTCRACGVENGVQQSDVAAGSIGTLKSGRAIEPKRS</sequence>
<gene>
    <name evidence="2" type="ORF">PSS4_v1_2550002</name>
</gene>
<accession>A0A0S4UHG0</accession>
<name>A0A0S4UHG0_RALSL</name>
<dbReference type="EMBL" id="LN899821">
    <property type="protein sequence ID" value="CUV21257.1"/>
    <property type="molecule type" value="Genomic_DNA"/>
</dbReference>
<protein>
    <submittedName>
        <fullName evidence="2">Uncharacterized protein</fullName>
    </submittedName>
</protein>
<evidence type="ECO:0000313" key="2">
    <source>
        <dbReference type="EMBL" id="CUV21257.1"/>
    </source>
</evidence>